<dbReference type="Pfam" id="PF16197">
    <property type="entry name" value="KAsynt_C_assoc"/>
    <property type="match status" value="1"/>
</dbReference>
<dbReference type="SMART" id="SM00829">
    <property type="entry name" value="PKS_ER"/>
    <property type="match status" value="1"/>
</dbReference>
<evidence type="ECO:0000313" key="11">
    <source>
        <dbReference type="Proteomes" id="UP000813461"/>
    </source>
</evidence>
<evidence type="ECO:0000256" key="3">
    <source>
        <dbReference type="ARBA" id="ARBA00022679"/>
    </source>
</evidence>
<dbReference type="SUPFAM" id="SSF52151">
    <property type="entry name" value="FabD/lysophospholipase-like"/>
    <property type="match status" value="1"/>
</dbReference>
<organism evidence="10 11">
    <name type="scientific">Paraphoma chrysanthemicola</name>
    <dbReference type="NCBI Taxonomy" id="798071"/>
    <lineage>
        <taxon>Eukaryota</taxon>
        <taxon>Fungi</taxon>
        <taxon>Dikarya</taxon>
        <taxon>Ascomycota</taxon>
        <taxon>Pezizomycotina</taxon>
        <taxon>Dothideomycetes</taxon>
        <taxon>Pleosporomycetidae</taxon>
        <taxon>Pleosporales</taxon>
        <taxon>Pleosporineae</taxon>
        <taxon>Phaeosphaeriaceae</taxon>
        <taxon>Paraphoma</taxon>
    </lineage>
</organism>
<dbReference type="PANTHER" id="PTHR43775">
    <property type="entry name" value="FATTY ACID SYNTHASE"/>
    <property type="match status" value="1"/>
</dbReference>
<dbReference type="EMBL" id="JAGMVJ010000003">
    <property type="protein sequence ID" value="KAH7092025.1"/>
    <property type="molecule type" value="Genomic_DNA"/>
</dbReference>
<dbReference type="InterPro" id="IPR036736">
    <property type="entry name" value="ACP-like_sf"/>
</dbReference>
<dbReference type="InterPro" id="IPR013968">
    <property type="entry name" value="PKS_KR"/>
</dbReference>
<dbReference type="InterPro" id="IPR009081">
    <property type="entry name" value="PP-bd_ACP"/>
</dbReference>
<evidence type="ECO:0000256" key="4">
    <source>
        <dbReference type="ARBA" id="ARBA00023002"/>
    </source>
</evidence>
<dbReference type="InterPro" id="IPR029063">
    <property type="entry name" value="SAM-dependent_MTases_sf"/>
</dbReference>
<dbReference type="PROSITE" id="PS00606">
    <property type="entry name" value="KS3_1"/>
    <property type="match status" value="1"/>
</dbReference>
<dbReference type="GO" id="GO:0006633">
    <property type="term" value="P:fatty acid biosynthetic process"/>
    <property type="evidence" value="ECO:0007669"/>
    <property type="project" value="InterPro"/>
</dbReference>
<dbReference type="InterPro" id="IPR016039">
    <property type="entry name" value="Thiolase-like"/>
</dbReference>
<dbReference type="InterPro" id="IPR016036">
    <property type="entry name" value="Malonyl_transacylase_ACP-bd"/>
</dbReference>
<feature type="active site" description="Proton acceptor; for dehydratase activity" evidence="6">
    <location>
        <position position="980"/>
    </location>
</feature>
<dbReference type="GO" id="GO:0031177">
    <property type="term" value="F:phosphopantetheine binding"/>
    <property type="evidence" value="ECO:0007669"/>
    <property type="project" value="InterPro"/>
</dbReference>
<dbReference type="InterPro" id="IPR020843">
    <property type="entry name" value="ER"/>
</dbReference>
<dbReference type="SUPFAM" id="SSF50129">
    <property type="entry name" value="GroES-like"/>
    <property type="match status" value="1"/>
</dbReference>
<accession>A0A8K0RD12</accession>
<dbReference type="SMART" id="SM00825">
    <property type="entry name" value="PKS_KS"/>
    <property type="match status" value="1"/>
</dbReference>
<comment type="caution">
    <text evidence="10">The sequence shown here is derived from an EMBL/GenBank/DDBJ whole genome shotgun (WGS) entry which is preliminary data.</text>
</comment>
<dbReference type="Gene3D" id="3.40.50.720">
    <property type="entry name" value="NAD(P)-binding Rossmann-like Domain"/>
    <property type="match status" value="2"/>
</dbReference>
<dbReference type="Pfam" id="PF00109">
    <property type="entry name" value="ketoacyl-synt"/>
    <property type="match status" value="1"/>
</dbReference>
<dbReference type="PANTHER" id="PTHR43775:SF29">
    <property type="entry name" value="ASPERFURANONE POLYKETIDE SYNTHASE AFOG-RELATED"/>
    <property type="match status" value="1"/>
</dbReference>
<feature type="active site" description="Proton donor; for dehydratase activity" evidence="6">
    <location>
        <position position="1177"/>
    </location>
</feature>
<dbReference type="Pfam" id="PF00698">
    <property type="entry name" value="Acyl_transf_1"/>
    <property type="match status" value="1"/>
</dbReference>
<name>A0A8K0RD12_9PLEO</name>
<dbReference type="InterPro" id="IPR016035">
    <property type="entry name" value="Acyl_Trfase/lysoPLipase"/>
</dbReference>
<keyword evidence="2" id="KW-0597">Phosphoprotein</keyword>
<keyword evidence="3" id="KW-0808">Transferase</keyword>
<dbReference type="Proteomes" id="UP000813461">
    <property type="component" value="Unassembled WGS sequence"/>
</dbReference>
<dbReference type="OrthoDB" id="329835at2759"/>
<dbReference type="InterPro" id="IPR014031">
    <property type="entry name" value="Ketoacyl_synth_C"/>
</dbReference>
<dbReference type="InterPro" id="IPR014043">
    <property type="entry name" value="Acyl_transferase_dom"/>
</dbReference>
<evidence type="ECO:0000256" key="5">
    <source>
        <dbReference type="ARBA" id="ARBA00023268"/>
    </source>
</evidence>
<dbReference type="InterPro" id="IPR001227">
    <property type="entry name" value="Ac_transferase_dom_sf"/>
</dbReference>
<gene>
    <name evidence="10" type="ORF">FB567DRAFT_488523</name>
</gene>
<dbReference type="InterPro" id="IPR020806">
    <property type="entry name" value="PKS_PP-bd"/>
</dbReference>
<dbReference type="Pfam" id="PF00550">
    <property type="entry name" value="PP-binding"/>
    <property type="match status" value="1"/>
</dbReference>
<feature type="region of interest" description="N-terminal hotdog fold" evidence="6">
    <location>
        <begin position="948"/>
        <end position="1082"/>
    </location>
</feature>
<dbReference type="SMART" id="SM00826">
    <property type="entry name" value="PKS_DH"/>
    <property type="match status" value="1"/>
</dbReference>
<dbReference type="Gene3D" id="3.10.129.110">
    <property type="entry name" value="Polyketide synthase dehydratase"/>
    <property type="match status" value="1"/>
</dbReference>
<dbReference type="PROSITE" id="PS52019">
    <property type="entry name" value="PKS_MFAS_DH"/>
    <property type="match status" value="1"/>
</dbReference>
<dbReference type="GO" id="GO:0016491">
    <property type="term" value="F:oxidoreductase activity"/>
    <property type="evidence" value="ECO:0007669"/>
    <property type="project" value="UniProtKB-KW"/>
</dbReference>
<dbReference type="InterPro" id="IPR032821">
    <property type="entry name" value="PKS_assoc"/>
</dbReference>
<sequence length="2408" mass="261526">MATQPAPNPSSVKSDDIAIVGLACRFPGEASNEAGLWELLSKRKSAYTEVPSSRFNADAYHHPSVNKLNTLNNRGAHFMQQDVAAFDAPFFGITAQEANAMDPAARMLLEVTFEALENAGVKLEDVAGSDTSCYVGCFTRDYHEMLYRDIESAPMYTGTGTGFSLFSNRISWFYDLRGPSMTLDTACSSSLVGLHLACRGLQSGESKMAVVCGANVILSPDIALTLSNLHMLSTDGLSRSFAEGTTGYGRGEGISSLILKRVDDALRDGDPIRAVVRGSGVNQDGHTKGITLPNSEAQADLINTVYSSAGLESSDTGYFEAHGTGTAVGDPLELGAIAKSISRARKTDNKLLVGSIKSNVGHLEGSAGLAGVIKCVLMLEKNVILPNIHFDRPNRRVPFDQWRIKVPTALMPWPNPELRRASINSFGYGGTNAHVVIDDTVSYLKTWKLLNRESDHVPVGHSPKHHLILLSARDEAALDRLKYSYSEYFASVIERAGSGQPFDEKSYLNSLAYTLGCRRSVFPRRSFVVASSLQELKGFFEAKKLDSAKTVAVPRIGFVFTGQGAQWARMGLELMAYPVFAHSVQEADRYFSEELHCTWSVLEELGKSASESQIELAEFSQPLSTVLQVALVDHLSSWNILPATVVGHSSGEIAAAYSYGAITKQDAWKISYWRGKLCAKLPSMAPDLQGSMMAVGLGPEDARSYVDAVEHGKVVIACVNSPSSVTLSGDQAGIDEILVALKSQNIFARKLKVSNAYHSHHMQILADEYLRALEDVTPHKPEDKGKMKMASSVTGKCVTYTELGPSYWVQNLISPVLFSEAVATLLKQPTKGRRQARATEPAFDYLLEIGPHAALKGPLRQILQAHTESEIPYSSLLVRGGNDSTTALAAAGALFCHGTQIDIEAINRTGSRPCSLTDLPHYPWNHSLKYWADSRISRARQSRKSGRHDLFGAPMQDSDELEPRWRHFLRVSDNPWIRDHVVHSTILYPGSGILAMPLHALQTLADPNQEVDSIQLRDVHIVKAIVVPDDRFGLEVFLRLRRQRPRNGEWTGWWEFSVCSNQENDRVEEHGYGLGKVHYSANDAGGAQAMSEKQFMANKFKKNLEIAEATSTTTILPKTFYDMAESVGLSYGPCFQGLSQINVGKGSCTWEMRIPDTRKIMPSEVETPHIIHPTTLDIVFHSLFAAVGNEQLDMQHAAVPIGLQSLTISFNLATGGGAQLKGISTVSRDSDRDILADIFVVGEQSDAPSIAVQGLRCRELPSGNIRSASSETVKAPVGYVVQKVDIDLLDANQLGEYISRQELASMHGPDEEISNYLGGLESAIITIVDLIAHKNPRASFLQFGGVTPNLSQRVLTILNAHDSAAARFHDISFLDQNKDVIDALATQFETLEPSVEFAHSEFQANSLPLGRKDNSIDLAFIGTQGPATHRDELISQIDRILKPGGKLLLIEPHCRSATNESDANTLSFQTLFQGSTKGSIEQFALSIATKEPIQSNEVASHEIVVVLPPNPSDATQEIALELKGLFDAKGLSTHSVEWPETVVNLERPCMIISLLEFSDSFITNPSAADYNALKTLVLGGKRLLWVAKGGDPIMQTAAGFIRSLSNENPGLDYCFVLEEESKERDASDIAKMIVRLLAIEEIETEYIVRNGEIHISRWAEKRELSALVGADRDDSHTATIMLSDAPGSLTLMEQESDPMSKALFITSEVADRNLLEDEVEVDVKSLVLSATAKQISVQSSWREAAGVVTATGSSSLLHVGDAVSFAYSGPISTKLRVNQQYCQALSRDVDFEAAVFHSITYPLVHHSLRTLAQLDSSKTVLIQDGGNVLGQAGAALAKKMGAIVYALVKNEGEGLLLQGMGIAADHLMNDNETYQPTTLVGWTGGHGFDAILNTSGGEEDISRLWLCMAPSGKFIDVSNNESSADSTLSTKPFKLGASFHVVDMSEYLTSDFNLYKKIRDEAVPFLSDQSLKNVPQLPAFAPDKIQEALKSVAAPAGKGRAILLFDQDSEMPIAHEVKNQLRLREDATFILAGGLGGLGRNLAKLMVDAGAKHLVFLSRSGPGSAAAQSISDDFGPRGITVGFYSCDVADAESVSRVFATIADDGSWPPVRGIIQSAAVLRDSIFENMTHTQWMEAIKPKVQGTWNLHQASLLEPCAKEGLDFFVMLASISGFVGNRGQANYAAGNSYQDALARHRRSLGLAATSVNLGLMQDIGLIAERGGQSNLNDDTVVPLTIEDFNLIFKVALNSEAHNVPAQIITGLPTGGILRKKGIDTTPFYHRDQRFAFMRTMGVDASLVNNAGANDGAASSVEEQLAAAVSKEQATSTVLMALRAQVAKALRCAAEDIDATRSIHTYGMDSLMAVDMRGWVQTKLKAEISLFDVMSGSSIGMLAEKISKASKLVKSDLE</sequence>
<dbReference type="InterPro" id="IPR018201">
    <property type="entry name" value="Ketoacyl_synth_AS"/>
</dbReference>
<dbReference type="InterPro" id="IPR049551">
    <property type="entry name" value="PKS_DH_C"/>
</dbReference>
<dbReference type="PROSITE" id="PS52004">
    <property type="entry name" value="KS3_2"/>
    <property type="match status" value="1"/>
</dbReference>
<dbReference type="GO" id="GO:0004315">
    <property type="term" value="F:3-oxoacyl-[acyl-carrier-protein] synthase activity"/>
    <property type="evidence" value="ECO:0007669"/>
    <property type="project" value="InterPro"/>
</dbReference>
<dbReference type="SUPFAM" id="SSF47336">
    <property type="entry name" value="ACP-like"/>
    <property type="match status" value="1"/>
</dbReference>
<dbReference type="InterPro" id="IPR011032">
    <property type="entry name" value="GroES-like_sf"/>
</dbReference>
<dbReference type="Gene3D" id="1.10.1200.10">
    <property type="entry name" value="ACP-like"/>
    <property type="match status" value="1"/>
</dbReference>
<feature type="domain" description="Ketosynthase family 3 (KS3)" evidence="8">
    <location>
        <begin position="14"/>
        <end position="439"/>
    </location>
</feature>
<keyword evidence="4" id="KW-0560">Oxidoreductase</keyword>
<dbReference type="SUPFAM" id="SSF53335">
    <property type="entry name" value="S-adenosyl-L-methionine-dependent methyltransferases"/>
    <property type="match status" value="1"/>
</dbReference>
<evidence type="ECO:0000259" key="7">
    <source>
        <dbReference type="PROSITE" id="PS50075"/>
    </source>
</evidence>
<dbReference type="InterPro" id="IPR020841">
    <property type="entry name" value="PKS_Beta-ketoAc_synthase_dom"/>
</dbReference>
<dbReference type="CDD" id="cd05195">
    <property type="entry name" value="enoyl_red"/>
    <property type="match status" value="1"/>
</dbReference>
<dbReference type="SUPFAM" id="SSF55048">
    <property type="entry name" value="Probable ACP-binding domain of malonyl-CoA ACP transacylase"/>
    <property type="match status" value="1"/>
</dbReference>
<dbReference type="Pfam" id="PF21089">
    <property type="entry name" value="PKS_DH_N"/>
    <property type="match status" value="1"/>
</dbReference>
<keyword evidence="5" id="KW-0511">Multifunctional enzyme</keyword>
<evidence type="ECO:0000313" key="10">
    <source>
        <dbReference type="EMBL" id="KAH7092025.1"/>
    </source>
</evidence>
<dbReference type="Gene3D" id="3.40.50.150">
    <property type="entry name" value="Vaccinia Virus protein VP39"/>
    <property type="match status" value="1"/>
</dbReference>
<dbReference type="InterPro" id="IPR020807">
    <property type="entry name" value="PKS_DH"/>
</dbReference>
<dbReference type="Pfam" id="PF08659">
    <property type="entry name" value="KR"/>
    <property type="match status" value="1"/>
</dbReference>
<dbReference type="GO" id="GO:0004312">
    <property type="term" value="F:fatty acid synthase activity"/>
    <property type="evidence" value="ECO:0007669"/>
    <property type="project" value="TreeGrafter"/>
</dbReference>
<evidence type="ECO:0000259" key="9">
    <source>
        <dbReference type="PROSITE" id="PS52019"/>
    </source>
</evidence>
<evidence type="ECO:0000256" key="1">
    <source>
        <dbReference type="ARBA" id="ARBA00022450"/>
    </source>
</evidence>
<dbReference type="PROSITE" id="PS50075">
    <property type="entry name" value="CARRIER"/>
    <property type="match status" value="1"/>
</dbReference>
<keyword evidence="11" id="KW-1185">Reference proteome</keyword>
<dbReference type="Pfam" id="PF14765">
    <property type="entry name" value="PS-DH"/>
    <property type="match status" value="1"/>
</dbReference>
<dbReference type="Pfam" id="PF02801">
    <property type="entry name" value="Ketoacyl-synt_C"/>
    <property type="match status" value="1"/>
</dbReference>
<dbReference type="CDD" id="cd00833">
    <property type="entry name" value="PKS"/>
    <property type="match status" value="1"/>
</dbReference>
<evidence type="ECO:0000256" key="2">
    <source>
        <dbReference type="ARBA" id="ARBA00022553"/>
    </source>
</evidence>
<dbReference type="SUPFAM" id="SSF51735">
    <property type="entry name" value="NAD(P)-binding Rossmann-fold domains"/>
    <property type="match status" value="2"/>
</dbReference>
<dbReference type="Gene3D" id="3.40.366.10">
    <property type="entry name" value="Malonyl-Coenzyme A Acyl Carrier Protein, domain 2"/>
    <property type="match status" value="1"/>
</dbReference>
<dbReference type="InterPro" id="IPR014030">
    <property type="entry name" value="Ketoacyl_synth_N"/>
</dbReference>
<evidence type="ECO:0000256" key="6">
    <source>
        <dbReference type="PROSITE-ProRule" id="PRU01363"/>
    </source>
</evidence>
<dbReference type="InterPro" id="IPR042104">
    <property type="entry name" value="PKS_dehydratase_sf"/>
</dbReference>
<protein>
    <submittedName>
        <fullName evidence="10">Polyketide synthase</fullName>
    </submittedName>
</protein>
<proteinExistence type="predicted"/>
<dbReference type="InterPro" id="IPR050091">
    <property type="entry name" value="PKS_NRPS_Biosynth_Enz"/>
</dbReference>
<dbReference type="SMART" id="SM00822">
    <property type="entry name" value="PKS_KR"/>
    <property type="match status" value="1"/>
</dbReference>
<dbReference type="InterPro" id="IPR049552">
    <property type="entry name" value="PKS_DH_N"/>
</dbReference>
<dbReference type="GO" id="GO:0044550">
    <property type="term" value="P:secondary metabolite biosynthetic process"/>
    <property type="evidence" value="ECO:0007669"/>
    <property type="project" value="TreeGrafter"/>
</dbReference>
<dbReference type="SUPFAM" id="SSF53901">
    <property type="entry name" value="Thiolase-like"/>
    <property type="match status" value="1"/>
</dbReference>
<dbReference type="InterPro" id="IPR049900">
    <property type="entry name" value="PKS_mFAS_DH"/>
</dbReference>
<dbReference type="SMART" id="SM00827">
    <property type="entry name" value="PKS_AT"/>
    <property type="match status" value="1"/>
</dbReference>
<dbReference type="Gene3D" id="3.40.47.10">
    <property type="match status" value="1"/>
</dbReference>
<evidence type="ECO:0000259" key="8">
    <source>
        <dbReference type="PROSITE" id="PS52004"/>
    </source>
</evidence>
<feature type="domain" description="PKS/mFAS DH" evidence="9">
    <location>
        <begin position="948"/>
        <end position="1266"/>
    </location>
</feature>
<dbReference type="Gene3D" id="3.30.70.3290">
    <property type="match status" value="1"/>
</dbReference>
<dbReference type="InterPro" id="IPR036291">
    <property type="entry name" value="NAD(P)-bd_dom_sf"/>
</dbReference>
<dbReference type="SMART" id="SM00823">
    <property type="entry name" value="PKS_PP"/>
    <property type="match status" value="1"/>
</dbReference>
<feature type="domain" description="Carrier" evidence="7">
    <location>
        <begin position="2323"/>
        <end position="2400"/>
    </location>
</feature>
<reference evidence="10" key="1">
    <citation type="journal article" date="2021" name="Nat. Commun.">
        <title>Genetic determinants of endophytism in the Arabidopsis root mycobiome.</title>
        <authorList>
            <person name="Mesny F."/>
            <person name="Miyauchi S."/>
            <person name="Thiergart T."/>
            <person name="Pickel B."/>
            <person name="Atanasova L."/>
            <person name="Karlsson M."/>
            <person name="Huettel B."/>
            <person name="Barry K.W."/>
            <person name="Haridas S."/>
            <person name="Chen C."/>
            <person name="Bauer D."/>
            <person name="Andreopoulos W."/>
            <person name="Pangilinan J."/>
            <person name="LaButti K."/>
            <person name="Riley R."/>
            <person name="Lipzen A."/>
            <person name="Clum A."/>
            <person name="Drula E."/>
            <person name="Henrissat B."/>
            <person name="Kohler A."/>
            <person name="Grigoriev I.V."/>
            <person name="Martin F.M."/>
            <person name="Hacquard S."/>
        </authorList>
    </citation>
    <scope>NUCLEOTIDE SEQUENCE</scope>
    <source>
        <strain evidence="10">MPI-SDFR-AT-0120</strain>
    </source>
</reference>
<feature type="region of interest" description="C-terminal hotdog fold" evidence="6">
    <location>
        <begin position="1111"/>
        <end position="1266"/>
    </location>
</feature>
<dbReference type="InterPro" id="IPR057326">
    <property type="entry name" value="KR_dom"/>
</dbReference>
<dbReference type="InterPro" id="IPR006162">
    <property type="entry name" value="Ppantetheine_attach_site"/>
</dbReference>
<dbReference type="PROSITE" id="PS00012">
    <property type="entry name" value="PHOSPHOPANTETHEINE"/>
    <property type="match status" value="1"/>
</dbReference>
<keyword evidence="1" id="KW-0596">Phosphopantetheine</keyword>